<reference evidence="5 6" key="1">
    <citation type="journal article" date="2012" name="J. Bacteriol.">
        <title>Complete genome sequence of the broad-host-range strain Sinorhizobium fredii USDA257.</title>
        <authorList>
            <person name="Schuldes J."/>
            <person name="Rodriguez Orbegoso M."/>
            <person name="Schmeisser C."/>
            <person name="Krishnan H.B."/>
            <person name="Daniel R."/>
            <person name="Streit W.R."/>
        </authorList>
    </citation>
    <scope>NUCLEOTIDE SEQUENCE [LARGE SCALE GENOMIC DNA]</scope>
    <source>
        <strain evidence="5 6">USDA 257</strain>
    </source>
</reference>
<dbReference type="InterPro" id="IPR036388">
    <property type="entry name" value="WH-like_DNA-bd_sf"/>
</dbReference>
<dbReference type="InterPro" id="IPR023187">
    <property type="entry name" value="Tscrpt_reg_MarR-type_CS"/>
</dbReference>
<dbReference type="GO" id="GO:0003677">
    <property type="term" value="F:DNA binding"/>
    <property type="evidence" value="ECO:0007669"/>
    <property type="project" value="UniProtKB-KW"/>
</dbReference>
<dbReference type="Pfam" id="PF12802">
    <property type="entry name" value="MarR_2"/>
    <property type="match status" value="1"/>
</dbReference>
<protein>
    <submittedName>
        <fullName evidence="5">HTH-type transcriptional regulator PecS</fullName>
    </submittedName>
</protein>
<dbReference type="Proteomes" id="UP000006180">
    <property type="component" value="Chromosome"/>
</dbReference>
<keyword evidence="1" id="KW-0805">Transcription regulation</keyword>
<sequence length="194" mass="21616">METILTSRYRSIRAMTKARAAPPVRPWVHMKHGDQDHVDKILAQWRSERPELDISAMGPLGRLARLRAHIAREQETVFAEHDLTSASFDVLATLRRSGPPFQLSPGELLAATMVTSGTMTNRLDQLERAGLVERLDNPEDRRGVIIALTPEGLKRIDAAAAAHVANQQRLIAGLEPEERSALDALLRKFLATFE</sequence>
<evidence type="ECO:0000313" key="6">
    <source>
        <dbReference type="Proteomes" id="UP000006180"/>
    </source>
</evidence>
<evidence type="ECO:0000259" key="4">
    <source>
        <dbReference type="PROSITE" id="PS50995"/>
    </source>
</evidence>
<dbReference type="PATRIC" id="fig|1185652.3.peg.6384"/>
<gene>
    <name evidence="5" type="primary">pecS</name>
    <name evidence="5" type="ORF">USDA257_c61490</name>
</gene>
<dbReference type="PANTHER" id="PTHR33164:SF104">
    <property type="entry name" value="TRANSCRIPTIONAL REGULATORY PROTEIN"/>
    <property type="match status" value="1"/>
</dbReference>
<dbReference type="eggNOG" id="COG1846">
    <property type="taxonomic scope" value="Bacteria"/>
</dbReference>
<dbReference type="PROSITE" id="PS50995">
    <property type="entry name" value="HTH_MARR_2"/>
    <property type="match status" value="1"/>
</dbReference>
<dbReference type="InterPro" id="IPR039422">
    <property type="entry name" value="MarR/SlyA-like"/>
</dbReference>
<dbReference type="InterPro" id="IPR000835">
    <property type="entry name" value="HTH_MarR-typ"/>
</dbReference>
<dbReference type="Gene3D" id="1.10.10.10">
    <property type="entry name" value="Winged helix-like DNA-binding domain superfamily/Winged helix DNA-binding domain"/>
    <property type="match status" value="1"/>
</dbReference>
<evidence type="ECO:0000313" key="5">
    <source>
        <dbReference type="EMBL" id="AFL54646.1"/>
    </source>
</evidence>
<proteinExistence type="predicted"/>
<keyword evidence="2" id="KW-0238">DNA-binding</keyword>
<name>I3XFJ0_SINF2</name>
<accession>I3XFJ0</accession>
<dbReference type="PRINTS" id="PR00598">
    <property type="entry name" value="HTHMARR"/>
</dbReference>
<dbReference type="PROSITE" id="PS01117">
    <property type="entry name" value="HTH_MARR_1"/>
    <property type="match status" value="1"/>
</dbReference>
<dbReference type="InterPro" id="IPR036390">
    <property type="entry name" value="WH_DNA-bd_sf"/>
</dbReference>
<dbReference type="HOGENOM" id="CLU_083287_27_5_5"/>
<dbReference type="EMBL" id="CP003563">
    <property type="protein sequence ID" value="AFL54646.1"/>
    <property type="molecule type" value="Genomic_DNA"/>
</dbReference>
<feature type="domain" description="HTH marR-type" evidence="4">
    <location>
        <begin position="53"/>
        <end position="191"/>
    </location>
</feature>
<dbReference type="GO" id="GO:0006950">
    <property type="term" value="P:response to stress"/>
    <property type="evidence" value="ECO:0007669"/>
    <property type="project" value="TreeGrafter"/>
</dbReference>
<evidence type="ECO:0000256" key="1">
    <source>
        <dbReference type="ARBA" id="ARBA00023015"/>
    </source>
</evidence>
<dbReference type="GO" id="GO:0003700">
    <property type="term" value="F:DNA-binding transcription factor activity"/>
    <property type="evidence" value="ECO:0007669"/>
    <property type="project" value="InterPro"/>
</dbReference>
<dbReference type="PANTHER" id="PTHR33164">
    <property type="entry name" value="TRANSCRIPTIONAL REGULATOR, MARR FAMILY"/>
    <property type="match status" value="1"/>
</dbReference>
<dbReference type="SMART" id="SM00347">
    <property type="entry name" value="HTH_MARR"/>
    <property type="match status" value="1"/>
</dbReference>
<dbReference type="SUPFAM" id="SSF46785">
    <property type="entry name" value="Winged helix' DNA-binding domain"/>
    <property type="match status" value="1"/>
</dbReference>
<evidence type="ECO:0000256" key="3">
    <source>
        <dbReference type="ARBA" id="ARBA00023163"/>
    </source>
</evidence>
<evidence type="ECO:0000256" key="2">
    <source>
        <dbReference type="ARBA" id="ARBA00023125"/>
    </source>
</evidence>
<organism evidence="5 6">
    <name type="scientific">Sinorhizobium fredii (strain USDA 257)</name>
    <dbReference type="NCBI Taxonomy" id="1185652"/>
    <lineage>
        <taxon>Bacteria</taxon>
        <taxon>Pseudomonadati</taxon>
        <taxon>Pseudomonadota</taxon>
        <taxon>Alphaproteobacteria</taxon>
        <taxon>Hyphomicrobiales</taxon>
        <taxon>Rhizobiaceae</taxon>
        <taxon>Sinorhizobium/Ensifer group</taxon>
        <taxon>Sinorhizobium</taxon>
    </lineage>
</organism>
<dbReference type="AlphaFoldDB" id="I3XFJ0"/>
<keyword evidence="3" id="KW-0804">Transcription</keyword>
<dbReference type="KEGG" id="sfd:USDA257_c61490"/>